<feature type="chain" id="PRO_5036103312" evidence="2">
    <location>
        <begin position="21"/>
        <end position="370"/>
    </location>
</feature>
<dbReference type="EMBL" id="WCIF01000034">
    <property type="protein sequence ID" value="KAB5433366.1"/>
    <property type="molecule type" value="Genomic_DNA"/>
</dbReference>
<feature type="domain" description="GH16" evidence="3">
    <location>
        <begin position="121"/>
        <end position="369"/>
    </location>
</feature>
<dbReference type="EMBL" id="WCWW01000045">
    <property type="protein sequence ID" value="KAB3853406.1"/>
    <property type="molecule type" value="Genomic_DNA"/>
</dbReference>
<dbReference type="AlphaFoldDB" id="A0A412LT10"/>
<evidence type="ECO:0000313" key="7">
    <source>
        <dbReference type="Proteomes" id="UP000462885"/>
    </source>
</evidence>
<dbReference type="PROSITE" id="PS51762">
    <property type="entry name" value="GH16_2"/>
    <property type="match status" value="1"/>
</dbReference>
<sequence length="370" mass="42317">MKKYLYFLFYGICLALVCQACDSDDEIIFPVYPLNKFVVISADGKEYHAYINQQTHDIEISGVKYSSSIVAVNYQLTEGATIFPDPNSLLSDWPANIKFIVTVGNNITEYTFTLKNWEEEPETDLTPDPNKWQLAWEENFDKPEIDWTVWSKIPRNKSDWNNTMASYDELFELNDGILTLWGVQNTNHPEDPSAYLTGGLWGLDKKAFTMGRIDIRAKFDSAQGFWPALWLLPQDGDAPNSGYGELDIVEHLNFDPYVHMTLHSEYTNLVDKVNTPNAVQAPFNEGEFNIYGVEVHEDKVVYLVNNKEVYSYPRLYPEIPGQFPFYGQKQFYVILSAQLGGQWVGSVTAAHLPAGLYVDWVKCYDAIENE</sequence>
<evidence type="ECO:0000256" key="1">
    <source>
        <dbReference type="ARBA" id="ARBA00006865"/>
    </source>
</evidence>
<accession>A0A412LT10</accession>
<reference evidence="4 6" key="1">
    <citation type="journal article" date="2019" name="Nat. Med.">
        <title>A library of human gut bacterial isolates paired with longitudinal multiomics data enables mechanistic microbiome research.</title>
        <authorList>
            <person name="Poyet M."/>
            <person name="Groussin M."/>
            <person name="Gibbons S.M."/>
            <person name="Avila-Pacheco J."/>
            <person name="Jiang X."/>
            <person name="Kearney S.M."/>
            <person name="Perrotta A.R."/>
            <person name="Berdy B."/>
            <person name="Zhao S."/>
            <person name="Lieberman T.D."/>
            <person name="Swanson P.K."/>
            <person name="Smith M."/>
            <person name="Roesemann S."/>
            <person name="Alexander J.E."/>
            <person name="Rich S.A."/>
            <person name="Livny J."/>
            <person name="Vlamakis H."/>
            <person name="Clish C."/>
            <person name="Bullock K."/>
            <person name="Deik A."/>
            <person name="Scott J."/>
            <person name="Pierce K.A."/>
            <person name="Xavier R.J."/>
            <person name="Alm E.J."/>
        </authorList>
    </citation>
    <scope>NUCLEOTIDE SEQUENCE [LARGE SCALE GENOMIC DNA]</scope>
    <source>
        <strain evidence="4 6">BIOML-A5</strain>
    </source>
</reference>
<dbReference type="InterPro" id="IPR032511">
    <property type="entry name" value="DUF4971"/>
</dbReference>
<dbReference type="InterPro" id="IPR000757">
    <property type="entry name" value="Beta-glucanase-like"/>
</dbReference>
<protein>
    <submittedName>
        <fullName evidence="4">DUF4971 domain-containing protein</fullName>
    </submittedName>
</protein>
<dbReference type="CDD" id="cd08023">
    <property type="entry name" value="GH16_laminarinase_like"/>
    <property type="match status" value="1"/>
</dbReference>
<evidence type="ECO:0000313" key="6">
    <source>
        <dbReference type="Proteomes" id="UP000441522"/>
    </source>
</evidence>
<dbReference type="InterPro" id="IPR013320">
    <property type="entry name" value="ConA-like_dom_sf"/>
</dbReference>
<feature type="signal peptide" evidence="2">
    <location>
        <begin position="1"/>
        <end position="20"/>
    </location>
</feature>
<comment type="similarity">
    <text evidence="1">Belongs to the glycosyl hydrolase 16 family.</text>
</comment>
<comment type="caution">
    <text evidence="4">The sequence shown here is derived from an EMBL/GenBank/DDBJ whole genome shotgun (WGS) entry which is preliminary data.</text>
</comment>
<evidence type="ECO:0000256" key="2">
    <source>
        <dbReference type="SAM" id="SignalP"/>
    </source>
</evidence>
<keyword evidence="2" id="KW-0732">Signal</keyword>
<dbReference type="Proteomes" id="UP000441522">
    <property type="component" value="Unassembled WGS sequence"/>
</dbReference>
<dbReference type="RefSeq" id="WP_005849307.1">
    <property type="nucleotide sequence ID" value="NZ_CP181423.1"/>
</dbReference>
<reference evidence="5 7" key="2">
    <citation type="submission" date="2019-10" db="EMBL/GenBank/DDBJ databases">
        <title>Genome Sequence and Assembly of iSURF_14.</title>
        <authorList>
            <person name="Wucher B.R."/>
            <person name="Ruoff K.L."/>
            <person name="Price C.E."/>
            <person name="Valls R.R."/>
            <person name="O'Toole G.A."/>
        </authorList>
    </citation>
    <scope>NUCLEOTIDE SEQUENCE [LARGE SCALE GENOMIC DNA]</scope>
    <source>
        <strain evidence="5 7">ANK132K_3B</strain>
    </source>
</reference>
<dbReference type="SUPFAM" id="SSF49899">
    <property type="entry name" value="Concanavalin A-like lectins/glucanases"/>
    <property type="match status" value="1"/>
</dbReference>
<evidence type="ECO:0000259" key="3">
    <source>
        <dbReference type="PROSITE" id="PS51762"/>
    </source>
</evidence>
<evidence type="ECO:0000313" key="5">
    <source>
        <dbReference type="EMBL" id="KAB5433366.1"/>
    </source>
</evidence>
<dbReference type="Pfam" id="PF00722">
    <property type="entry name" value="Glyco_hydro_16"/>
    <property type="match status" value="1"/>
</dbReference>
<organism evidence="4 6">
    <name type="scientific">Phocaeicola vulgatus</name>
    <name type="common">Bacteroides vulgatus</name>
    <dbReference type="NCBI Taxonomy" id="821"/>
    <lineage>
        <taxon>Bacteria</taxon>
        <taxon>Pseudomonadati</taxon>
        <taxon>Bacteroidota</taxon>
        <taxon>Bacteroidia</taxon>
        <taxon>Bacteroidales</taxon>
        <taxon>Bacteroidaceae</taxon>
        <taxon>Phocaeicola</taxon>
    </lineage>
</organism>
<dbReference type="PANTHER" id="PTHR10963">
    <property type="entry name" value="GLYCOSYL HYDROLASE-RELATED"/>
    <property type="match status" value="1"/>
</dbReference>
<dbReference type="Pfam" id="PF16341">
    <property type="entry name" value="DUF4971"/>
    <property type="match status" value="1"/>
</dbReference>
<dbReference type="PANTHER" id="PTHR10963:SF55">
    <property type="entry name" value="GLYCOSIDE HYDROLASE FAMILY 16 PROTEIN"/>
    <property type="match status" value="1"/>
</dbReference>
<dbReference type="Proteomes" id="UP000462885">
    <property type="component" value="Unassembled WGS sequence"/>
</dbReference>
<dbReference type="InterPro" id="IPR050546">
    <property type="entry name" value="Glycosyl_Hydrlase_16"/>
</dbReference>
<dbReference type="GO" id="GO:0005975">
    <property type="term" value="P:carbohydrate metabolic process"/>
    <property type="evidence" value="ECO:0007669"/>
    <property type="project" value="InterPro"/>
</dbReference>
<evidence type="ECO:0000313" key="4">
    <source>
        <dbReference type="EMBL" id="KAB3853406.1"/>
    </source>
</evidence>
<dbReference type="Gene3D" id="2.60.120.200">
    <property type="match status" value="1"/>
</dbReference>
<proteinExistence type="inferred from homology"/>
<gene>
    <name evidence="5" type="ORF">F9Z94_19850</name>
    <name evidence="4" type="ORF">GAS29_16960</name>
</gene>
<dbReference type="GO" id="GO:0004553">
    <property type="term" value="F:hydrolase activity, hydrolyzing O-glycosyl compounds"/>
    <property type="evidence" value="ECO:0007669"/>
    <property type="project" value="InterPro"/>
</dbReference>
<name>A0A412LT10_PHOVU</name>